<dbReference type="STRING" id="1121400.SAMN02746065_11671"/>
<dbReference type="InterPro" id="IPR027417">
    <property type="entry name" value="P-loop_NTPase"/>
</dbReference>
<dbReference type="RefSeq" id="WP_084070154.1">
    <property type="nucleotide sequence ID" value="NZ_FWXY01000016.1"/>
</dbReference>
<dbReference type="GO" id="GO:0016887">
    <property type="term" value="F:ATP hydrolysis activity"/>
    <property type="evidence" value="ECO:0007669"/>
    <property type="project" value="InterPro"/>
</dbReference>
<keyword evidence="5" id="KW-1185">Reference proteome</keyword>
<reference evidence="4 5" key="1">
    <citation type="submission" date="2017-04" db="EMBL/GenBank/DDBJ databases">
        <authorList>
            <person name="Afonso C.L."/>
            <person name="Miller P.J."/>
            <person name="Scott M.A."/>
            <person name="Spackman E."/>
            <person name="Goraichik I."/>
            <person name="Dimitrov K.M."/>
            <person name="Suarez D.L."/>
            <person name="Swayne D.E."/>
        </authorList>
    </citation>
    <scope>NUCLEOTIDE SEQUENCE [LARGE SCALE GENOMIC DNA]</scope>
    <source>
        <strain evidence="4 5">DSM 3385</strain>
    </source>
</reference>
<organism evidence="4 5">
    <name type="scientific">Desulfocicer vacuolatum DSM 3385</name>
    <dbReference type="NCBI Taxonomy" id="1121400"/>
    <lineage>
        <taxon>Bacteria</taxon>
        <taxon>Pseudomonadati</taxon>
        <taxon>Thermodesulfobacteriota</taxon>
        <taxon>Desulfobacteria</taxon>
        <taxon>Desulfobacterales</taxon>
        <taxon>Desulfobacteraceae</taxon>
        <taxon>Desulfocicer</taxon>
    </lineage>
</organism>
<proteinExistence type="inferred from homology"/>
<dbReference type="Gene3D" id="3.40.50.300">
    <property type="entry name" value="P-loop containing nucleotide triphosphate hydrolases"/>
    <property type="match status" value="2"/>
</dbReference>
<dbReference type="Proteomes" id="UP000192418">
    <property type="component" value="Unassembled WGS sequence"/>
</dbReference>
<dbReference type="Pfam" id="PF05362">
    <property type="entry name" value="Lon_C"/>
    <property type="match status" value="1"/>
</dbReference>
<keyword evidence="1" id="KW-0067">ATP-binding</keyword>
<dbReference type="GO" id="GO:0004252">
    <property type="term" value="F:serine-type endopeptidase activity"/>
    <property type="evidence" value="ECO:0007669"/>
    <property type="project" value="InterPro"/>
</dbReference>
<dbReference type="GO" id="GO:0006508">
    <property type="term" value="P:proteolysis"/>
    <property type="evidence" value="ECO:0007669"/>
    <property type="project" value="UniProtKB-KW"/>
</dbReference>
<feature type="domain" description="AAA+ ATPase" evidence="3">
    <location>
        <begin position="505"/>
        <end position="640"/>
    </location>
</feature>
<dbReference type="PROSITE" id="PS00674">
    <property type="entry name" value="AAA"/>
    <property type="match status" value="1"/>
</dbReference>
<sequence>MPRRLTKEKTHIRLPETQIERIDRLVDSWSHETRAFMRARLNQYQPGSRIFKWIKAAFFRLFFLRRKNRRMHVLNDPDILTDWKKRFRYSGETHPGKSWNKIIEKELSSAERQYLLAILDSHLTDIHVPVEVEEIIEKIYRAHIRKEYLTGQDVPKAPLLLVEGASGSGKTATVQEGIDEVIFKDEVIPTIDWRVKRDEILAKEGLFTNLEDVDPEFAMALAMGRVRRFYRRLSRIPLVNRMFKKRILENLTQFEERGIVVDYATITPNDYQTAYAGEPGNLFRKAMGHPRVTAIRHVEEAHSAFGKAESREMGASGQQRSLIDTANIVLDEIMNGTRDCFIVATTDQAHRFDPSIYRRFVEKGRIIDVSEYWMNPLNLKQIVLLELRRHNLTMEDDGDHSPLNLTVEKIYGVFRERSLKVTPAYVRKLVESVIDMKERFEPDMLEDPFLVRNAFQLVARNVYGELYKKVVDRMDRNAPWEEYVGNIKDKFSEMANNCFTYGVSEDKGVVLTGPPGSGKTFLVRTWLSESDHVHDIATSPAALQDPTNPIHGVVANLDRVYDIAKMIAPAVVFFDEGDSLAPRRSPSGGAPSDAVTNKFLNIIDGEIPLNKVFTVLTTNRLDILDPALIRSKRLKVLEVSGHLRQKDIADIIKKQFAAIAHGRQISVERIIETAQGICNSPADFSAFTEKAIALCSTEYKVLLNLRELKDSSETDKINFIKFNFKTLMGILDAMNAPPLLKAEIQGDPIHFVRRYATILKLAKRINNEKEYPIGQTHLESARKEISKSPVRKGHVQLNEFLEAELSQEAQVGFIIGVGANEMTGILLPIATSLTSRLKQEHILVTGAVSSPADSAAQMDLAVQMTRQSAREALTMVKNYLQELSGDINIAGLFEDFLKRYAIHHQLLSASYNVGGPSAGYALALNTLSALLRIPLCNDFGITGAPWTKGVRKAEVGGSVIIGGHRKKTEKVLLHLRRMYMPLQNYKDLEPEFLMGYWAAGKDIIAVTHFADLIPEVASLGGEHDEKRNKLVEMRIRIKSQAYHGVKRNHKKLKQEIVQVKQELQQILEAEILSRLDAIKRYLLDKERDRYLAHERIFEIYKETATP</sequence>
<dbReference type="GO" id="GO:0005524">
    <property type="term" value="F:ATP binding"/>
    <property type="evidence" value="ECO:0007669"/>
    <property type="project" value="UniProtKB-KW"/>
</dbReference>
<keyword evidence="4" id="KW-0378">Hydrolase</keyword>
<dbReference type="InterPro" id="IPR020568">
    <property type="entry name" value="Ribosomal_Su5_D2-typ_SF"/>
</dbReference>
<name>A0A1W2DAU1_9BACT</name>
<dbReference type="AlphaFoldDB" id="A0A1W2DAU1"/>
<accession>A0A1W2DAU1</accession>
<dbReference type="PANTHER" id="PTHR23077">
    <property type="entry name" value="AAA-FAMILY ATPASE"/>
    <property type="match status" value="1"/>
</dbReference>
<dbReference type="SUPFAM" id="SSF52540">
    <property type="entry name" value="P-loop containing nucleoside triphosphate hydrolases"/>
    <property type="match status" value="2"/>
</dbReference>
<dbReference type="Gene3D" id="1.10.8.60">
    <property type="match status" value="1"/>
</dbReference>
<protein>
    <submittedName>
        <fullName evidence="4">Lon protease (S16) C-terminal proteolytic domain-containing protein</fullName>
    </submittedName>
</protein>
<feature type="coiled-coil region" evidence="2">
    <location>
        <begin position="1042"/>
        <end position="1069"/>
    </location>
</feature>
<dbReference type="InterPro" id="IPR003960">
    <property type="entry name" value="ATPase_AAA_CS"/>
</dbReference>
<evidence type="ECO:0000259" key="3">
    <source>
        <dbReference type="SMART" id="SM00382"/>
    </source>
</evidence>
<dbReference type="InterPro" id="IPR008269">
    <property type="entry name" value="Lon_proteolytic"/>
</dbReference>
<keyword evidence="1" id="KW-0547">Nucleotide-binding</keyword>
<keyword evidence="4" id="KW-0645">Protease</keyword>
<evidence type="ECO:0000313" key="5">
    <source>
        <dbReference type="Proteomes" id="UP000192418"/>
    </source>
</evidence>
<keyword evidence="2" id="KW-0175">Coiled coil</keyword>
<dbReference type="SMART" id="SM00382">
    <property type="entry name" value="AAA"/>
    <property type="match status" value="1"/>
</dbReference>
<dbReference type="SUPFAM" id="SSF54211">
    <property type="entry name" value="Ribosomal protein S5 domain 2-like"/>
    <property type="match status" value="1"/>
</dbReference>
<comment type="similarity">
    <text evidence="1">Belongs to the AAA ATPase family.</text>
</comment>
<dbReference type="OrthoDB" id="5408770at2"/>
<gene>
    <name evidence="4" type="ORF">SAMN02746065_11671</name>
</gene>
<dbReference type="EMBL" id="FWXY01000016">
    <property type="protein sequence ID" value="SMC94575.1"/>
    <property type="molecule type" value="Genomic_DNA"/>
</dbReference>
<evidence type="ECO:0000256" key="1">
    <source>
        <dbReference type="RuleBase" id="RU003651"/>
    </source>
</evidence>
<dbReference type="GO" id="GO:0004176">
    <property type="term" value="F:ATP-dependent peptidase activity"/>
    <property type="evidence" value="ECO:0007669"/>
    <property type="project" value="InterPro"/>
</dbReference>
<dbReference type="PRINTS" id="PR00830">
    <property type="entry name" value="ENDOLAPTASE"/>
</dbReference>
<dbReference type="Pfam" id="PF00004">
    <property type="entry name" value="AAA"/>
    <property type="match status" value="1"/>
</dbReference>
<evidence type="ECO:0000256" key="2">
    <source>
        <dbReference type="SAM" id="Coils"/>
    </source>
</evidence>
<dbReference type="InterPro" id="IPR014721">
    <property type="entry name" value="Ribsml_uS5_D2-typ_fold_subgr"/>
</dbReference>
<dbReference type="Gene3D" id="3.30.230.10">
    <property type="match status" value="1"/>
</dbReference>
<evidence type="ECO:0000313" key="4">
    <source>
        <dbReference type="EMBL" id="SMC94575.1"/>
    </source>
</evidence>
<dbReference type="InterPro" id="IPR003959">
    <property type="entry name" value="ATPase_AAA_core"/>
</dbReference>
<dbReference type="InterPro" id="IPR050168">
    <property type="entry name" value="AAA_ATPase_domain"/>
</dbReference>
<dbReference type="InterPro" id="IPR003593">
    <property type="entry name" value="AAA+_ATPase"/>
</dbReference>